<evidence type="ECO:0000256" key="2">
    <source>
        <dbReference type="SAM" id="Phobius"/>
    </source>
</evidence>
<keyword evidence="2" id="KW-0812">Transmembrane</keyword>
<organism evidence="3 4">
    <name type="scientific">Ruminococcus albus</name>
    <dbReference type="NCBI Taxonomy" id="1264"/>
    <lineage>
        <taxon>Bacteria</taxon>
        <taxon>Bacillati</taxon>
        <taxon>Bacillota</taxon>
        <taxon>Clostridia</taxon>
        <taxon>Eubacteriales</taxon>
        <taxon>Oscillospiraceae</taxon>
        <taxon>Ruminococcus</taxon>
    </lineage>
</organism>
<feature type="transmembrane region" description="Helical" evidence="2">
    <location>
        <begin position="374"/>
        <end position="395"/>
    </location>
</feature>
<dbReference type="InterPro" id="IPR051533">
    <property type="entry name" value="WaaL-like"/>
</dbReference>
<protein>
    <submittedName>
        <fullName evidence="3">O-Antigen ligase</fullName>
    </submittedName>
</protein>
<feature type="compositionally biased region" description="Basic and acidic residues" evidence="1">
    <location>
        <begin position="86"/>
        <end position="104"/>
    </location>
</feature>
<keyword evidence="3" id="KW-0436">Ligase</keyword>
<feature type="region of interest" description="Disordered" evidence="1">
    <location>
        <begin position="72"/>
        <end position="104"/>
    </location>
</feature>
<evidence type="ECO:0000256" key="1">
    <source>
        <dbReference type="SAM" id="MobiDB-lite"/>
    </source>
</evidence>
<dbReference type="GO" id="GO:0016874">
    <property type="term" value="F:ligase activity"/>
    <property type="evidence" value="ECO:0007669"/>
    <property type="project" value="UniProtKB-KW"/>
</dbReference>
<dbReference type="EMBL" id="FOKQ01000011">
    <property type="protein sequence ID" value="SFC36334.1"/>
    <property type="molecule type" value="Genomic_DNA"/>
</dbReference>
<feature type="transmembrane region" description="Helical" evidence="2">
    <location>
        <begin position="211"/>
        <end position="228"/>
    </location>
</feature>
<feature type="transmembrane region" description="Helical" evidence="2">
    <location>
        <begin position="427"/>
        <end position="448"/>
    </location>
</feature>
<dbReference type="PANTHER" id="PTHR37422">
    <property type="entry name" value="TEICHURONIC ACID BIOSYNTHESIS PROTEIN TUAE"/>
    <property type="match status" value="1"/>
</dbReference>
<dbReference type="AlphaFoldDB" id="A0A1I1IJ74"/>
<evidence type="ECO:0000313" key="3">
    <source>
        <dbReference type="EMBL" id="SFC36334.1"/>
    </source>
</evidence>
<evidence type="ECO:0000313" key="4">
    <source>
        <dbReference type="Proteomes" id="UP000182192"/>
    </source>
</evidence>
<proteinExistence type="predicted"/>
<gene>
    <name evidence="3" type="ORF">SAMN02910406_01606</name>
</gene>
<keyword evidence="2" id="KW-0472">Membrane</keyword>
<accession>A0A1I1IJ74</accession>
<dbReference type="PANTHER" id="PTHR37422:SF13">
    <property type="entry name" value="LIPOPOLYSACCHARIDE BIOSYNTHESIS PROTEIN PA4999-RELATED"/>
    <property type="match status" value="1"/>
</dbReference>
<reference evidence="3 4" key="1">
    <citation type="submission" date="2016-10" db="EMBL/GenBank/DDBJ databases">
        <authorList>
            <person name="de Groot N.N."/>
        </authorList>
    </citation>
    <scope>NUCLEOTIDE SEQUENCE [LARGE SCALE GENOMIC DNA]</scope>
    <source>
        <strain evidence="3 4">AR67</strain>
    </source>
</reference>
<feature type="transmembrane region" description="Helical" evidence="2">
    <location>
        <begin position="705"/>
        <end position="735"/>
    </location>
</feature>
<keyword evidence="2" id="KW-1133">Transmembrane helix</keyword>
<feature type="transmembrane region" description="Helical" evidence="2">
    <location>
        <begin position="335"/>
        <end position="353"/>
    </location>
</feature>
<feature type="transmembrane region" description="Helical" evidence="2">
    <location>
        <begin position="272"/>
        <end position="293"/>
    </location>
</feature>
<name>A0A1I1IJ74_RUMAL</name>
<feature type="transmembrane region" description="Helical" evidence="2">
    <location>
        <begin position="660"/>
        <end position="685"/>
    </location>
</feature>
<dbReference type="RefSeq" id="WP_074961051.1">
    <property type="nucleotide sequence ID" value="NZ_FOKQ01000011.1"/>
</dbReference>
<feature type="compositionally biased region" description="Acidic residues" evidence="1">
    <location>
        <begin position="72"/>
        <end position="85"/>
    </location>
</feature>
<sequence length="751" mass="85335">MKREDLLDFNFDWRDDAVFKKALKESGLSEKEKLRLRDERMRRLELEELKEESGGYDDYDYDDDDEEVIKEVSAEETEEASDEAEKEAPDEKSDREERKNRKAEKKREKENSVIVAIKGDYPIRKKAVALMMCIFMAILPYVTYLHPQPLTKLTQKYFSSNTGSINDWFLFQKEFFVVIAAFILIGIFIVEEFFIEKQWKDIPLRKKDMKLPLILVGVYALLLIVSGICSKNPELVLMGVVKHYEGLLGVLGYLIIFLAAINYFCDTKSLEFFSWAMILTTLACSIFGVSEYLGYPLQENDFFAHFIAPAEKYEYAKTLTSQSENVHITFFNSNYLGSFCGLMFPLTAALTVESIRSVIKRWNVRMSLFARIGLVAKMIFGIFGTAGIAVCAVLSNSTGGLYSVAGGAAILLIIYVIYWFRGNISRVSALITFVCIGAVLAGGFMYMMKTNDDFRARFDKVVNNGSANNTTVEDYRKKMAKKHYVLKEIKQDGSSLVLDDFSGNTITVSRKGDDGLEFLDTEGNILKASVNKDKFFCFKDERYKNCKFKYTSESKLLIDLGYSKNLIFKYEDDKFKPFVHGLYTQDTINSYKGPEFFKKDLSALSGRFFIWGATISILDDCLLIGKGSGSFVTVFPQYDYASLLEVYETPGMVVNKPHNWYLGVAVDSGMVSLMVLLTLLGAFLVKGFKTVILDPVDDRFKHLRIGTYVSVIAFMVVGIVNDSYVCVSPVFWFIFGVGWYAVSRNKVVETD</sequence>
<dbReference type="OrthoDB" id="1762823at2"/>
<feature type="transmembrane region" description="Helical" evidence="2">
    <location>
        <begin position="127"/>
        <end position="148"/>
    </location>
</feature>
<feature type="transmembrane region" description="Helical" evidence="2">
    <location>
        <begin position="401"/>
        <end position="420"/>
    </location>
</feature>
<feature type="transmembrane region" description="Helical" evidence="2">
    <location>
        <begin position="248"/>
        <end position="265"/>
    </location>
</feature>
<dbReference type="Proteomes" id="UP000182192">
    <property type="component" value="Unassembled WGS sequence"/>
</dbReference>
<feature type="transmembrane region" description="Helical" evidence="2">
    <location>
        <begin position="168"/>
        <end position="190"/>
    </location>
</feature>